<sequence length="264" mass="28207">MAGHAPAIAAHFGKASQSYESAARLQRHSGYAALKLLKPVPRNQLLDLGCGPAWLHPELASQCQTLLAADLSAGMLQQARQLGLASQYLQADAAALPLPARSLDAVFSNLMLQWCPRPAEVASELQRLLRPGGQAVITSLLHGTLAELRQAFLAAGLPVHVNAFLSADVLLSAMQQGAPAMQWQLRTESVQLPYPDVLALARELKSLGANYVLAADAESGRGLTGRRYWQQLQQAYPCPETANRAAPNGIVASYQLAYLVGVKA</sequence>
<dbReference type="PANTHER" id="PTHR43861:SF1">
    <property type="entry name" value="TRANS-ACONITATE 2-METHYLTRANSFERASE"/>
    <property type="match status" value="1"/>
</dbReference>
<dbReference type="InterPro" id="IPR029063">
    <property type="entry name" value="SAM-dependent_MTases_sf"/>
</dbReference>
<comment type="caution">
    <text evidence="2">The sequence shown here is derived from an EMBL/GenBank/DDBJ whole genome shotgun (WGS) entry which is preliminary data.</text>
</comment>
<evidence type="ECO:0000313" key="3">
    <source>
        <dbReference type="Proteomes" id="UP001236258"/>
    </source>
</evidence>
<feature type="domain" description="Methyltransferase type 11" evidence="1">
    <location>
        <begin position="46"/>
        <end position="137"/>
    </location>
</feature>
<accession>A0ABT9GNQ9</accession>
<dbReference type="RefSeq" id="WP_305944727.1">
    <property type="nucleotide sequence ID" value="NZ_JAUZVY010000002.1"/>
</dbReference>
<dbReference type="InterPro" id="IPR013216">
    <property type="entry name" value="Methyltransf_11"/>
</dbReference>
<dbReference type="PANTHER" id="PTHR43861">
    <property type="entry name" value="TRANS-ACONITATE 2-METHYLTRANSFERASE-RELATED"/>
    <property type="match status" value="1"/>
</dbReference>
<dbReference type="Gene3D" id="3.40.50.150">
    <property type="entry name" value="Vaccinia Virus protein VP39"/>
    <property type="match status" value="1"/>
</dbReference>
<keyword evidence="3" id="KW-1185">Reference proteome</keyword>
<organism evidence="2 3">
    <name type="scientific">Alkalimonas delamerensis</name>
    <dbReference type="NCBI Taxonomy" id="265981"/>
    <lineage>
        <taxon>Bacteria</taxon>
        <taxon>Pseudomonadati</taxon>
        <taxon>Pseudomonadota</taxon>
        <taxon>Gammaproteobacteria</taxon>
        <taxon>Alkalimonas</taxon>
    </lineage>
</organism>
<gene>
    <name evidence="2" type="ORF">Q3O59_06110</name>
</gene>
<dbReference type="GO" id="GO:0032259">
    <property type="term" value="P:methylation"/>
    <property type="evidence" value="ECO:0007669"/>
    <property type="project" value="UniProtKB-KW"/>
</dbReference>
<dbReference type="Pfam" id="PF08241">
    <property type="entry name" value="Methyltransf_11"/>
    <property type="match status" value="1"/>
</dbReference>
<keyword evidence="2" id="KW-0489">Methyltransferase</keyword>
<dbReference type="EMBL" id="JAUZVY010000002">
    <property type="protein sequence ID" value="MDP4528603.1"/>
    <property type="molecule type" value="Genomic_DNA"/>
</dbReference>
<name>A0ABT9GNQ9_9GAMM</name>
<evidence type="ECO:0000259" key="1">
    <source>
        <dbReference type="Pfam" id="PF08241"/>
    </source>
</evidence>
<dbReference type="SUPFAM" id="SSF53335">
    <property type="entry name" value="S-adenosyl-L-methionine-dependent methyltransferases"/>
    <property type="match status" value="1"/>
</dbReference>
<dbReference type="GO" id="GO:0008168">
    <property type="term" value="F:methyltransferase activity"/>
    <property type="evidence" value="ECO:0007669"/>
    <property type="project" value="UniProtKB-KW"/>
</dbReference>
<evidence type="ECO:0000313" key="2">
    <source>
        <dbReference type="EMBL" id="MDP4528603.1"/>
    </source>
</evidence>
<protein>
    <submittedName>
        <fullName evidence="2">Methyltransferase domain-containing protein</fullName>
    </submittedName>
</protein>
<dbReference type="Proteomes" id="UP001236258">
    <property type="component" value="Unassembled WGS sequence"/>
</dbReference>
<keyword evidence="2" id="KW-0808">Transferase</keyword>
<reference evidence="2 3" key="1">
    <citation type="submission" date="2023-08" db="EMBL/GenBank/DDBJ databases">
        <authorList>
            <person name="Joshi A."/>
            <person name="Thite S."/>
        </authorList>
    </citation>
    <scope>NUCLEOTIDE SEQUENCE [LARGE SCALE GENOMIC DNA]</scope>
    <source>
        <strain evidence="2 3">1E1</strain>
    </source>
</reference>
<dbReference type="CDD" id="cd02440">
    <property type="entry name" value="AdoMet_MTases"/>
    <property type="match status" value="1"/>
</dbReference>
<proteinExistence type="predicted"/>